<proteinExistence type="predicted"/>
<dbReference type="EMBL" id="BTGU01000004">
    <property type="protein sequence ID" value="GMN33030.1"/>
    <property type="molecule type" value="Genomic_DNA"/>
</dbReference>
<accession>A0AA87ZJ63</accession>
<dbReference type="Proteomes" id="UP001187192">
    <property type="component" value="Unassembled WGS sequence"/>
</dbReference>
<name>A0AA87ZJ63_FICCA</name>
<organism evidence="1 2">
    <name type="scientific">Ficus carica</name>
    <name type="common">Common fig</name>
    <dbReference type="NCBI Taxonomy" id="3494"/>
    <lineage>
        <taxon>Eukaryota</taxon>
        <taxon>Viridiplantae</taxon>
        <taxon>Streptophyta</taxon>
        <taxon>Embryophyta</taxon>
        <taxon>Tracheophyta</taxon>
        <taxon>Spermatophyta</taxon>
        <taxon>Magnoliopsida</taxon>
        <taxon>eudicotyledons</taxon>
        <taxon>Gunneridae</taxon>
        <taxon>Pentapetalae</taxon>
        <taxon>rosids</taxon>
        <taxon>fabids</taxon>
        <taxon>Rosales</taxon>
        <taxon>Moraceae</taxon>
        <taxon>Ficeae</taxon>
        <taxon>Ficus</taxon>
    </lineage>
</organism>
<protein>
    <submittedName>
        <fullName evidence="1">Uncharacterized protein</fullName>
    </submittedName>
</protein>
<evidence type="ECO:0000313" key="2">
    <source>
        <dbReference type="Proteomes" id="UP001187192"/>
    </source>
</evidence>
<gene>
    <name evidence="1" type="ORF">TIFTF001_003928</name>
</gene>
<keyword evidence="2" id="KW-1185">Reference proteome</keyword>
<evidence type="ECO:0000313" key="1">
    <source>
        <dbReference type="EMBL" id="GMN33030.1"/>
    </source>
</evidence>
<sequence>MSSARWLSINNYLVTDRSPTFSRRGCVEEIHYTWEIFLRCNLTNLFLVPGRKSFPLSEFHDDLSEGCCGGDCSIRIVAVVVDGNQISLLVSQPPDLLHCSLRSHSVRVFVIAVAGIGSRGGDPPIVAFTELEIEQGISTKVRYGSRGGDLPIVAFTTSEIGLRGSTEVRSGGRNGFVRCGERERERERIRENERGGK</sequence>
<dbReference type="AlphaFoldDB" id="A0AA87ZJ63"/>
<comment type="caution">
    <text evidence="1">The sequence shown here is derived from an EMBL/GenBank/DDBJ whole genome shotgun (WGS) entry which is preliminary data.</text>
</comment>
<reference evidence="1" key="1">
    <citation type="submission" date="2023-07" db="EMBL/GenBank/DDBJ databases">
        <title>draft genome sequence of fig (Ficus carica).</title>
        <authorList>
            <person name="Takahashi T."/>
            <person name="Nishimura K."/>
        </authorList>
    </citation>
    <scope>NUCLEOTIDE SEQUENCE</scope>
</reference>